<organism evidence="1 2">
    <name type="scientific">Symbiodinium necroappetens</name>
    <dbReference type="NCBI Taxonomy" id="1628268"/>
    <lineage>
        <taxon>Eukaryota</taxon>
        <taxon>Sar</taxon>
        <taxon>Alveolata</taxon>
        <taxon>Dinophyceae</taxon>
        <taxon>Suessiales</taxon>
        <taxon>Symbiodiniaceae</taxon>
        <taxon>Symbiodinium</taxon>
    </lineage>
</organism>
<keyword evidence="2" id="KW-1185">Reference proteome</keyword>
<gene>
    <name evidence="1" type="ORF">SNEC2469_LOCUS27799</name>
</gene>
<dbReference type="Proteomes" id="UP000601435">
    <property type="component" value="Unassembled WGS sequence"/>
</dbReference>
<comment type="caution">
    <text evidence="1">The sequence shown here is derived from an EMBL/GenBank/DDBJ whole genome shotgun (WGS) entry which is preliminary data.</text>
</comment>
<protein>
    <submittedName>
        <fullName evidence="1">Uncharacterized protein</fullName>
    </submittedName>
</protein>
<name>A0A813AJS8_9DINO</name>
<evidence type="ECO:0000313" key="1">
    <source>
        <dbReference type="EMBL" id="CAE7866891.1"/>
    </source>
</evidence>
<dbReference type="EMBL" id="CAJNJA010059210">
    <property type="protein sequence ID" value="CAE7866891.1"/>
    <property type="molecule type" value="Genomic_DNA"/>
</dbReference>
<dbReference type="AlphaFoldDB" id="A0A813AJS8"/>
<sequence>MTCLPRSLQKPRWHKRIASTESCLTYSSKPGRAGRIALWCKHRRIRIGIVLPEGQSTDASRTLSKMRGRKRLHSCVT</sequence>
<accession>A0A813AJS8</accession>
<reference evidence="1" key="1">
    <citation type="submission" date="2021-02" db="EMBL/GenBank/DDBJ databases">
        <authorList>
            <person name="Dougan E. K."/>
            <person name="Rhodes N."/>
            <person name="Thang M."/>
            <person name="Chan C."/>
        </authorList>
    </citation>
    <scope>NUCLEOTIDE SEQUENCE</scope>
</reference>
<proteinExistence type="predicted"/>
<evidence type="ECO:0000313" key="2">
    <source>
        <dbReference type="Proteomes" id="UP000601435"/>
    </source>
</evidence>